<name>A0AAN9FA94_CLITE</name>
<organism evidence="2 3">
    <name type="scientific">Clitoria ternatea</name>
    <name type="common">Butterfly pea</name>
    <dbReference type="NCBI Taxonomy" id="43366"/>
    <lineage>
        <taxon>Eukaryota</taxon>
        <taxon>Viridiplantae</taxon>
        <taxon>Streptophyta</taxon>
        <taxon>Embryophyta</taxon>
        <taxon>Tracheophyta</taxon>
        <taxon>Spermatophyta</taxon>
        <taxon>Magnoliopsida</taxon>
        <taxon>eudicotyledons</taxon>
        <taxon>Gunneridae</taxon>
        <taxon>Pentapetalae</taxon>
        <taxon>rosids</taxon>
        <taxon>fabids</taxon>
        <taxon>Fabales</taxon>
        <taxon>Fabaceae</taxon>
        <taxon>Papilionoideae</taxon>
        <taxon>50 kb inversion clade</taxon>
        <taxon>NPAAA clade</taxon>
        <taxon>indigoferoid/millettioid clade</taxon>
        <taxon>Phaseoleae</taxon>
        <taxon>Clitoria</taxon>
    </lineage>
</organism>
<sequence>MLTALTVLPSWVASPPELSHIPSPCGAASSPLPFGTGHETNILFFILVFYWAKGGGIFLNFYKKVDLEYVSGCGVI</sequence>
<dbReference type="EMBL" id="JAYKXN010000007">
    <property type="protein sequence ID" value="KAK7271729.1"/>
    <property type="molecule type" value="Genomic_DNA"/>
</dbReference>
<keyword evidence="3" id="KW-1185">Reference proteome</keyword>
<reference evidence="2 3" key="1">
    <citation type="submission" date="2024-01" db="EMBL/GenBank/DDBJ databases">
        <title>The genomes of 5 underutilized Papilionoideae crops provide insights into root nodulation and disease resistance.</title>
        <authorList>
            <person name="Yuan L."/>
        </authorList>
    </citation>
    <scope>NUCLEOTIDE SEQUENCE [LARGE SCALE GENOMIC DNA]</scope>
    <source>
        <strain evidence="2">LY-2023</strain>
        <tissue evidence="2">Leaf</tissue>
    </source>
</reference>
<proteinExistence type="predicted"/>
<feature type="transmembrane region" description="Helical" evidence="1">
    <location>
        <begin position="43"/>
        <end position="62"/>
    </location>
</feature>
<evidence type="ECO:0000256" key="1">
    <source>
        <dbReference type="SAM" id="Phobius"/>
    </source>
</evidence>
<protein>
    <submittedName>
        <fullName evidence="2">Uncharacterized protein</fullName>
    </submittedName>
</protein>
<comment type="caution">
    <text evidence="2">The sequence shown here is derived from an EMBL/GenBank/DDBJ whole genome shotgun (WGS) entry which is preliminary data.</text>
</comment>
<keyword evidence="1" id="KW-0472">Membrane</keyword>
<keyword evidence="1" id="KW-1133">Transmembrane helix</keyword>
<evidence type="ECO:0000313" key="2">
    <source>
        <dbReference type="EMBL" id="KAK7271729.1"/>
    </source>
</evidence>
<dbReference type="AlphaFoldDB" id="A0AAN9FA94"/>
<accession>A0AAN9FA94</accession>
<dbReference type="Proteomes" id="UP001359559">
    <property type="component" value="Unassembled WGS sequence"/>
</dbReference>
<gene>
    <name evidence="2" type="ORF">RJT34_27867</name>
</gene>
<evidence type="ECO:0000313" key="3">
    <source>
        <dbReference type="Proteomes" id="UP001359559"/>
    </source>
</evidence>
<keyword evidence="1" id="KW-0812">Transmembrane</keyword>